<dbReference type="EMBL" id="LJIJ01006062">
    <property type="protein sequence ID" value="ODM87142.1"/>
    <property type="molecule type" value="Genomic_DNA"/>
</dbReference>
<dbReference type="Proteomes" id="UP000094527">
    <property type="component" value="Unassembled WGS sequence"/>
</dbReference>
<evidence type="ECO:0000313" key="1">
    <source>
        <dbReference type="EMBL" id="ODM87142.1"/>
    </source>
</evidence>
<dbReference type="AlphaFoldDB" id="A0A1D2M2H6"/>
<reference evidence="1 2" key="1">
    <citation type="journal article" date="2016" name="Genome Biol. Evol.">
        <title>Gene Family Evolution Reflects Adaptation to Soil Environmental Stressors in the Genome of the Collembolan Orchesella cincta.</title>
        <authorList>
            <person name="Faddeeva-Vakhrusheva A."/>
            <person name="Derks M.F."/>
            <person name="Anvar S.Y."/>
            <person name="Agamennone V."/>
            <person name="Suring W."/>
            <person name="Smit S."/>
            <person name="van Straalen N.M."/>
            <person name="Roelofs D."/>
        </authorList>
    </citation>
    <scope>NUCLEOTIDE SEQUENCE [LARGE SCALE GENOMIC DNA]</scope>
    <source>
        <tissue evidence="1">Mixed pool</tissue>
    </source>
</reference>
<sequence length="160" mass="18002">MCSTSLVSKVLHTISGAVLKNGILSVVAMHIQQIMRFWEFFDEHNYAPDAAEFDAKDRTNFDICDNEKPSTYAAFFHDVPYAGGTFKVSPELFDQGNTYNLFTIPVARYVIPTSMYVKMLNALKELALSLNSVSITSDYEKVAKNAFKSVFSIFLVFNPD</sequence>
<organism evidence="1 2">
    <name type="scientific">Orchesella cincta</name>
    <name type="common">Springtail</name>
    <name type="synonym">Podura cincta</name>
    <dbReference type="NCBI Taxonomy" id="48709"/>
    <lineage>
        <taxon>Eukaryota</taxon>
        <taxon>Metazoa</taxon>
        <taxon>Ecdysozoa</taxon>
        <taxon>Arthropoda</taxon>
        <taxon>Hexapoda</taxon>
        <taxon>Collembola</taxon>
        <taxon>Entomobryomorpha</taxon>
        <taxon>Entomobryoidea</taxon>
        <taxon>Orchesellidae</taxon>
        <taxon>Orchesellinae</taxon>
        <taxon>Orchesella</taxon>
    </lineage>
</organism>
<comment type="caution">
    <text evidence="1">The sequence shown here is derived from an EMBL/GenBank/DDBJ whole genome shotgun (WGS) entry which is preliminary data.</text>
</comment>
<accession>A0A1D2M2H6</accession>
<proteinExistence type="predicted"/>
<name>A0A1D2M2H6_ORCCI</name>
<keyword evidence="2" id="KW-1185">Reference proteome</keyword>
<gene>
    <name evidence="1" type="ORF">Ocin01_19539</name>
</gene>
<protein>
    <submittedName>
        <fullName evidence="1">Uncharacterized protein</fullName>
    </submittedName>
</protein>
<evidence type="ECO:0000313" key="2">
    <source>
        <dbReference type="Proteomes" id="UP000094527"/>
    </source>
</evidence>